<evidence type="ECO:0000256" key="1">
    <source>
        <dbReference type="ARBA" id="ARBA00004651"/>
    </source>
</evidence>
<evidence type="ECO:0000256" key="3">
    <source>
        <dbReference type="ARBA" id="ARBA00022448"/>
    </source>
</evidence>
<evidence type="ECO:0000256" key="7">
    <source>
        <dbReference type="ARBA" id="ARBA00023136"/>
    </source>
</evidence>
<evidence type="ECO:0000313" key="9">
    <source>
        <dbReference type="EMBL" id="KOX90759.1"/>
    </source>
</evidence>
<comment type="caution">
    <text evidence="9">The sequence shown here is derived from an EMBL/GenBank/DDBJ whole genome shotgun (WGS) entry which is preliminary data.</text>
</comment>
<keyword evidence="5 8" id="KW-0812">Transmembrane</keyword>
<evidence type="ECO:0000256" key="4">
    <source>
        <dbReference type="ARBA" id="ARBA00022475"/>
    </source>
</evidence>
<dbReference type="Gene3D" id="1.10.3470.10">
    <property type="entry name" value="ABC transporter involved in vitamin B12 uptake, BtuC"/>
    <property type="match status" value="1"/>
</dbReference>
<keyword evidence="7 8" id="KW-0472">Membrane</keyword>
<dbReference type="SUPFAM" id="SSF81345">
    <property type="entry name" value="ABC transporter involved in vitamin B12 uptake, BtuC"/>
    <property type="match status" value="1"/>
</dbReference>
<feature type="transmembrane region" description="Helical" evidence="8">
    <location>
        <begin position="276"/>
        <end position="295"/>
    </location>
</feature>
<name>A0A0M9AF60_THEAQ</name>
<feature type="transmembrane region" description="Helical" evidence="8">
    <location>
        <begin position="145"/>
        <end position="168"/>
    </location>
</feature>
<keyword evidence="3" id="KW-0813">Transport</keyword>
<dbReference type="Pfam" id="PF01032">
    <property type="entry name" value="FecCD"/>
    <property type="match status" value="1"/>
</dbReference>
<dbReference type="GO" id="GO:0033214">
    <property type="term" value="P:siderophore-iron import into cell"/>
    <property type="evidence" value="ECO:0007669"/>
    <property type="project" value="TreeGrafter"/>
</dbReference>
<feature type="transmembrane region" description="Helical" evidence="8">
    <location>
        <begin position="61"/>
        <end position="82"/>
    </location>
</feature>
<dbReference type="PANTHER" id="PTHR30472:SF25">
    <property type="entry name" value="ABC TRANSPORTER PERMEASE PROTEIN MJ0876-RELATED"/>
    <property type="match status" value="1"/>
</dbReference>
<dbReference type="AlphaFoldDB" id="A0A0M9AF60"/>
<evidence type="ECO:0000256" key="6">
    <source>
        <dbReference type="ARBA" id="ARBA00022989"/>
    </source>
</evidence>
<gene>
    <name evidence="9" type="primary">hmuU_3</name>
    <name evidence="9" type="ORF">BVI061214_01953</name>
</gene>
<dbReference type="PANTHER" id="PTHR30472">
    <property type="entry name" value="FERRIC ENTEROBACTIN TRANSPORT SYSTEM PERMEASE PROTEIN"/>
    <property type="match status" value="1"/>
</dbReference>
<sequence>MRGSATLARRPYARALALLALLLPLALLLAASQGAYPIPLWEFPQALREGGERAAVLWNIRFPRVVLAALVGGGLAMAAAALQGVFRTPLVEPGLVGMGGAAALGALLGLALWPSLPWLLPLFAALGAFALAGLLSRLAHREGPVLLLVGLAAGLTLGAVLGIVQFMVHDPQGRSLSFWTLGSFAGASWEGVALTASLLLLSGLALLRLAHFLNALALGEEEAFHLGVPVWSLRRWVLAWSGLAVGAAVAAGGNVAFVGLLVPWFLRRWVGSDYRFLLPGSFLGGAALAVLADLLARTLFAPAELPVGLLTTVLGGPLFLYLVLWEGRHA</sequence>
<dbReference type="GO" id="GO:0005886">
    <property type="term" value="C:plasma membrane"/>
    <property type="evidence" value="ECO:0007669"/>
    <property type="project" value="UniProtKB-SubCell"/>
</dbReference>
<feature type="transmembrane region" description="Helical" evidence="8">
    <location>
        <begin position="307"/>
        <end position="325"/>
    </location>
</feature>
<feature type="transmembrane region" description="Helical" evidence="8">
    <location>
        <begin position="94"/>
        <end position="113"/>
    </location>
</feature>
<protein>
    <submittedName>
        <fullName evidence="9">Hemin transport system permease protein HmuU</fullName>
    </submittedName>
</protein>
<dbReference type="PATRIC" id="fig|271.14.peg.2027"/>
<comment type="similarity">
    <text evidence="2">Belongs to the binding-protein-dependent transport system permease family. FecCD subfamily.</text>
</comment>
<evidence type="ECO:0000256" key="2">
    <source>
        <dbReference type="ARBA" id="ARBA00007935"/>
    </source>
</evidence>
<evidence type="ECO:0000256" key="5">
    <source>
        <dbReference type="ARBA" id="ARBA00022692"/>
    </source>
</evidence>
<dbReference type="GO" id="GO:0022857">
    <property type="term" value="F:transmembrane transporter activity"/>
    <property type="evidence" value="ECO:0007669"/>
    <property type="project" value="InterPro"/>
</dbReference>
<dbReference type="InterPro" id="IPR000522">
    <property type="entry name" value="ABC_transptr_permease_BtuC"/>
</dbReference>
<feature type="transmembrane region" description="Helical" evidence="8">
    <location>
        <begin position="237"/>
        <end position="264"/>
    </location>
</feature>
<feature type="transmembrane region" description="Helical" evidence="8">
    <location>
        <begin position="119"/>
        <end position="138"/>
    </location>
</feature>
<comment type="subcellular location">
    <subcellularLocation>
        <location evidence="1">Cell membrane</location>
        <topology evidence="1">Multi-pass membrane protein</topology>
    </subcellularLocation>
</comment>
<evidence type="ECO:0000313" key="10">
    <source>
        <dbReference type="Proteomes" id="UP000037685"/>
    </source>
</evidence>
<keyword evidence="4" id="KW-1003">Cell membrane</keyword>
<reference evidence="9 10" key="1">
    <citation type="submission" date="2015-07" db="EMBL/GenBank/DDBJ databases">
        <authorList>
            <person name="Noorani M."/>
        </authorList>
    </citation>
    <scope>NUCLEOTIDE SEQUENCE [LARGE SCALE GENOMIC DNA]</scope>
    <source>
        <strain evidence="10">ATCC 25104 / DSM 625 / JCM 10724 / NBRC 103206 / NCIMB 11243 / YT-1</strain>
    </source>
</reference>
<dbReference type="EMBL" id="LHCI01000106">
    <property type="protein sequence ID" value="KOX90759.1"/>
    <property type="molecule type" value="Genomic_DNA"/>
</dbReference>
<accession>A0A0M9AF60</accession>
<feature type="transmembrane region" description="Helical" evidence="8">
    <location>
        <begin position="188"/>
        <end position="207"/>
    </location>
</feature>
<dbReference type="Proteomes" id="UP000037685">
    <property type="component" value="Unassembled WGS sequence"/>
</dbReference>
<dbReference type="InterPro" id="IPR037294">
    <property type="entry name" value="ABC_BtuC-like"/>
</dbReference>
<proteinExistence type="inferred from homology"/>
<organism evidence="9 10">
    <name type="scientific">Thermus aquaticus</name>
    <dbReference type="NCBI Taxonomy" id="271"/>
    <lineage>
        <taxon>Bacteria</taxon>
        <taxon>Thermotogati</taxon>
        <taxon>Deinococcota</taxon>
        <taxon>Deinococci</taxon>
        <taxon>Thermales</taxon>
        <taxon>Thermaceae</taxon>
        <taxon>Thermus</taxon>
    </lineage>
</organism>
<keyword evidence="6 8" id="KW-1133">Transmembrane helix</keyword>
<evidence type="ECO:0000256" key="8">
    <source>
        <dbReference type="SAM" id="Phobius"/>
    </source>
</evidence>